<proteinExistence type="predicted"/>
<dbReference type="PANTHER" id="PTHR34386:SF1">
    <property type="entry name" value="GLUTAREDOXIN-LIKE PROTEIN NRDH"/>
    <property type="match status" value="1"/>
</dbReference>
<dbReference type="InterPro" id="IPR051548">
    <property type="entry name" value="Grx-like_ET"/>
</dbReference>
<sequence>MKQVTIYTTHNCAYCNAVKMYLKQKGVKYTEFDISRDLKKQLEVAKLTGQSSIPVVIIGNKVITGFDIQQLNKLLGLQDFTGKKNRKIL</sequence>
<keyword evidence="3" id="KW-1185">Reference proteome</keyword>
<evidence type="ECO:0000313" key="3">
    <source>
        <dbReference type="Proteomes" id="UP000194141"/>
    </source>
</evidence>
<dbReference type="RefSeq" id="WP_158090474.1">
    <property type="nucleotide sequence ID" value="NZ_MDSU01000002.1"/>
</dbReference>
<organism evidence="2 3">
    <name type="scientific">Desulfurella amilsii</name>
    <dbReference type="NCBI Taxonomy" id="1562698"/>
    <lineage>
        <taxon>Bacteria</taxon>
        <taxon>Pseudomonadati</taxon>
        <taxon>Campylobacterota</taxon>
        <taxon>Desulfurellia</taxon>
        <taxon>Desulfurellales</taxon>
        <taxon>Desulfurellaceae</taxon>
        <taxon>Desulfurella</taxon>
    </lineage>
</organism>
<dbReference type="AlphaFoldDB" id="A0A1X4XZB1"/>
<dbReference type="OrthoDB" id="9814618at2"/>
<dbReference type="GO" id="GO:0045454">
    <property type="term" value="P:cell redox homeostasis"/>
    <property type="evidence" value="ECO:0007669"/>
    <property type="project" value="TreeGrafter"/>
</dbReference>
<dbReference type="PROSITE" id="PS51354">
    <property type="entry name" value="GLUTAREDOXIN_2"/>
    <property type="match status" value="1"/>
</dbReference>
<dbReference type="EMBL" id="MDSU01000002">
    <property type="protein sequence ID" value="OSS42858.1"/>
    <property type="molecule type" value="Genomic_DNA"/>
</dbReference>
<dbReference type="Pfam" id="PF00462">
    <property type="entry name" value="Glutaredoxin"/>
    <property type="match status" value="1"/>
</dbReference>
<dbReference type="STRING" id="1562698.DESAMIL20_288"/>
<dbReference type="CDD" id="cd02976">
    <property type="entry name" value="NrdH"/>
    <property type="match status" value="1"/>
</dbReference>
<protein>
    <submittedName>
        <fullName evidence="2">Glutaredoxin</fullName>
    </submittedName>
</protein>
<accession>A0A1X4XZB1</accession>
<evidence type="ECO:0000259" key="1">
    <source>
        <dbReference type="Pfam" id="PF00462"/>
    </source>
</evidence>
<dbReference type="Gene3D" id="3.40.30.10">
    <property type="entry name" value="Glutaredoxin"/>
    <property type="match status" value="1"/>
</dbReference>
<dbReference type="SUPFAM" id="SSF52833">
    <property type="entry name" value="Thioredoxin-like"/>
    <property type="match status" value="1"/>
</dbReference>
<dbReference type="Proteomes" id="UP000194141">
    <property type="component" value="Unassembled WGS sequence"/>
</dbReference>
<evidence type="ECO:0000313" key="2">
    <source>
        <dbReference type="EMBL" id="OSS42858.1"/>
    </source>
</evidence>
<dbReference type="InterPro" id="IPR036249">
    <property type="entry name" value="Thioredoxin-like_sf"/>
</dbReference>
<dbReference type="PANTHER" id="PTHR34386">
    <property type="entry name" value="GLUTAREDOXIN"/>
    <property type="match status" value="1"/>
</dbReference>
<reference evidence="2 3" key="1">
    <citation type="journal article" date="2017" name="Front. Microbiol.">
        <title>Genome Sequence of Desulfurella amilsii Strain TR1 and Comparative Genomics of Desulfurellaceae Family.</title>
        <authorList>
            <person name="Florentino A.P."/>
            <person name="Stams A.J."/>
            <person name="Sanchez-Andrea I."/>
        </authorList>
    </citation>
    <scope>NUCLEOTIDE SEQUENCE [LARGE SCALE GENOMIC DNA]</scope>
    <source>
        <strain evidence="2 3">TR1</strain>
    </source>
</reference>
<name>A0A1X4XZB1_9BACT</name>
<dbReference type="InterPro" id="IPR002109">
    <property type="entry name" value="Glutaredoxin"/>
</dbReference>
<dbReference type="GO" id="GO:0009055">
    <property type="term" value="F:electron transfer activity"/>
    <property type="evidence" value="ECO:0007669"/>
    <property type="project" value="TreeGrafter"/>
</dbReference>
<gene>
    <name evidence="2" type="ORF">DESAMIL20_288</name>
</gene>
<feature type="domain" description="Glutaredoxin" evidence="1">
    <location>
        <begin position="4"/>
        <end position="63"/>
    </location>
</feature>
<comment type="caution">
    <text evidence="2">The sequence shown here is derived from an EMBL/GenBank/DDBJ whole genome shotgun (WGS) entry which is preliminary data.</text>
</comment>